<dbReference type="InterPro" id="IPR027791">
    <property type="entry name" value="Galactosyl_T_C"/>
</dbReference>
<proteinExistence type="inferred from homology"/>
<dbReference type="RefSeq" id="WP_073391486.1">
    <property type="nucleotide sequence ID" value="NZ_FQVU01000004.1"/>
</dbReference>
<comment type="pathway">
    <text evidence="1">Cell wall biogenesis; cell wall polysaccharide biosynthesis.</text>
</comment>
<dbReference type="Gene3D" id="3.40.50.2000">
    <property type="entry name" value="Glycogen Phosphorylase B"/>
    <property type="match status" value="1"/>
</dbReference>
<reference evidence="8 9" key="1">
    <citation type="submission" date="2016-11" db="EMBL/GenBank/DDBJ databases">
        <authorList>
            <person name="Jaros S."/>
            <person name="Januszkiewicz K."/>
            <person name="Wedrychowicz H."/>
        </authorList>
    </citation>
    <scope>NUCLEOTIDE SEQUENCE [LARGE SCALE GENOMIC DNA]</scope>
    <source>
        <strain evidence="8 9">DSM 45627</strain>
    </source>
</reference>
<feature type="region of interest" description="Disordered" evidence="5">
    <location>
        <begin position="746"/>
        <end position="771"/>
    </location>
</feature>
<protein>
    <submittedName>
        <fullName evidence="8">Glycosyltransferase, GT2 family</fullName>
    </submittedName>
</protein>
<dbReference type="PANTHER" id="PTHR43179:SF12">
    <property type="entry name" value="GALACTOFURANOSYLTRANSFERASE GLFT2"/>
    <property type="match status" value="1"/>
</dbReference>
<dbReference type="STRING" id="1206085.SAMN05443575_3299"/>
<keyword evidence="4 8" id="KW-0808">Transferase</keyword>
<feature type="compositionally biased region" description="Basic and acidic residues" evidence="5">
    <location>
        <begin position="746"/>
        <end position="759"/>
    </location>
</feature>
<accession>A0A1M5Q5U4</accession>
<evidence type="ECO:0000259" key="7">
    <source>
        <dbReference type="Pfam" id="PF02709"/>
    </source>
</evidence>
<organism evidence="8 9">
    <name type="scientific">Jatrophihabitans endophyticus</name>
    <dbReference type="NCBI Taxonomy" id="1206085"/>
    <lineage>
        <taxon>Bacteria</taxon>
        <taxon>Bacillati</taxon>
        <taxon>Actinomycetota</taxon>
        <taxon>Actinomycetes</taxon>
        <taxon>Jatrophihabitantales</taxon>
        <taxon>Jatrophihabitantaceae</taxon>
        <taxon>Jatrophihabitans</taxon>
    </lineage>
</organism>
<dbReference type="Pfam" id="PF13692">
    <property type="entry name" value="Glyco_trans_1_4"/>
    <property type="match status" value="1"/>
</dbReference>
<evidence type="ECO:0000313" key="8">
    <source>
        <dbReference type="EMBL" id="SHH09240.1"/>
    </source>
</evidence>
<evidence type="ECO:0000313" key="9">
    <source>
        <dbReference type="Proteomes" id="UP000186132"/>
    </source>
</evidence>
<evidence type="ECO:0000256" key="2">
    <source>
        <dbReference type="ARBA" id="ARBA00006739"/>
    </source>
</evidence>
<dbReference type="SUPFAM" id="SSF53448">
    <property type="entry name" value="Nucleotide-diphospho-sugar transferases"/>
    <property type="match status" value="1"/>
</dbReference>
<dbReference type="PANTHER" id="PTHR43179">
    <property type="entry name" value="RHAMNOSYLTRANSFERASE WBBL"/>
    <property type="match status" value="1"/>
</dbReference>
<keyword evidence="9" id="KW-1185">Reference proteome</keyword>
<sequence>MTDVVHLVVGPAEHGVVRHARLVAAACGQRTLHVASIDELPARPDADVVHLAWTDRLLGPALDVSGAAFERVAAWVAAAGASLSVTLHDVPHDDSDLQRRRRVLYARVIAAARGVVVNSRTELALVEGLPPGSLDAVHSLRAVPLPLEPAHPAEPGGSPLPPASVTVLGFVFPDRGYDEVVAALPPGSTLAAVGRASDGHDDLVARYAAQAGERWLLTGYVPDDALAAYLADAAVPVAPNRRVTASASINTWLAHGRRPLVPACAYTRELAAERPGAVELYDPDDPDALAAAVRAALADPGRTRLAPGTPRGPAVADVAAGYREHLAACAPPAVRHADGRPVVPGNRWDLLASEPADPPSVSVVIPYYDAQRELDLVLTGLAAQDHRGALEVVVVDDGSPRPPDVTAAAGVPVRVLHQDDQGFRAAAARDLGARAARHDVLVFLDGDTVPEPGFVRELTRLPARCPDVLAVGRRRHADLAGLPASALADWWHGRVSPPELTEPAWLRDAYRDTADLLHADRRSYRFVISAVLSMSAELYRRAGGFDPRFVGYGGEDWELAHRARNAGAVLAHVPAAVAWHDGPDWADRGDTDTRTAGKDRETLTLAALLPDPESRGPGPWLPYPSVVVRAGCVGDVDALATVRSARAAGADCSFWFAAIDGPGAEHVLAGPGVQLGDPPADVLARAWCHAELTAPADLADLMTLAALAERHGRVDTPALRLRSARSLARARGDDALAALLFGRHERTAPAPRPGRDLAGRLRPAVAPGGQP</sequence>
<dbReference type="AlphaFoldDB" id="A0A1M5Q5U4"/>
<evidence type="ECO:0000256" key="1">
    <source>
        <dbReference type="ARBA" id="ARBA00004776"/>
    </source>
</evidence>
<dbReference type="SUPFAM" id="SSF53756">
    <property type="entry name" value="UDP-Glycosyltransferase/glycogen phosphorylase"/>
    <property type="match status" value="1"/>
</dbReference>
<dbReference type="OrthoDB" id="4120491at2"/>
<dbReference type="Pfam" id="PF02709">
    <property type="entry name" value="Glyco_transf_7C"/>
    <property type="match status" value="1"/>
</dbReference>
<evidence type="ECO:0000259" key="6">
    <source>
        <dbReference type="Pfam" id="PF00535"/>
    </source>
</evidence>
<evidence type="ECO:0000256" key="4">
    <source>
        <dbReference type="ARBA" id="ARBA00022679"/>
    </source>
</evidence>
<evidence type="ECO:0000256" key="3">
    <source>
        <dbReference type="ARBA" id="ARBA00022676"/>
    </source>
</evidence>
<keyword evidence="3" id="KW-0328">Glycosyltransferase</keyword>
<name>A0A1M5Q5U4_9ACTN</name>
<gene>
    <name evidence="8" type="ORF">SAMN05443575_3299</name>
</gene>
<dbReference type="InterPro" id="IPR001173">
    <property type="entry name" value="Glyco_trans_2-like"/>
</dbReference>
<dbReference type="GO" id="GO:0016757">
    <property type="term" value="F:glycosyltransferase activity"/>
    <property type="evidence" value="ECO:0007669"/>
    <property type="project" value="UniProtKB-KW"/>
</dbReference>
<comment type="similarity">
    <text evidence="2">Belongs to the glycosyltransferase 2 family.</text>
</comment>
<feature type="domain" description="Galactosyltransferase C-terminal" evidence="7">
    <location>
        <begin position="523"/>
        <end position="573"/>
    </location>
</feature>
<feature type="domain" description="Glycosyltransferase 2-like" evidence="6">
    <location>
        <begin position="362"/>
        <end position="476"/>
    </location>
</feature>
<dbReference type="EMBL" id="FQVU01000004">
    <property type="protein sequence ID" value="SHH09240.1"/>
    <property type="molecule type" value="Genomic_DNA"/>
</dbReference>
<dbReference type="InterPro" id="IPR029044">
    <property type="entry name" value="Nucleotide-diphossugar_trans"/>
</dbReference>
<dbReference type="Proteomes" id="UP000186132">
    <property type="component" value="Unassembled WGS sequence"/>
</dbReference>
<dbReference type="Pfam" id="PF00535">
    <property type="entry name" value="Glycos_transf_2"/>
    <property type="match status" value="1"/>
</dbReference>
<evidence type="ECO:0000256" key="5">
    <source>
        <dbReference type="SAM" id="MobiDB-lite"/>
    </source>
</evidence>
<dbReference type="Gene3D" id="3.90.550.10">
    <property type="entry name" value="Spore Coat Polysaccharide Biosynthesis Protein SpsA, Chain A"/>
    <property type="match status" value="1"/>
</dbReference>